<dbReference type="EMBL" id="RXNT01000011">
    <property type="protein sequence ID" value="RTR29954.1"/>
    <property type="molecule type" value="Genomic_DNA"/>
</dbReference>
<dbReference type="AlphaFoldDB" id="A0A3S0IBR1"/>
<reference evidence="1 2" key="1">
    <citation type="submission" date="2018-12" db="EMBL/GenBank/DDBJ databases">
        <title>Bacillus yapensis draft genome sequence.</title>
        <authorList>
            <person name="Yu L."/>
            <person name="Xu X."/>
            <person name="Tang X."/>
        </authorList>
    </citation>
    <scope>NUCLEOTIDE SEQUENCE [LARGE SCALE GENOMIC DNA]</scope>
    <source>
        <strain evidence="1 2">XXST-01</strain>
    </source>
</reference>
<proteinExistence type="predicted"/>
<dbReference type="OrthoDB" id="5240640at2"/>
<keyword evidence="2" id="KW-1185">Reference proteome</keyword>
<comment type="caution">
    <text evidence="1">The sequence shown here is derived from an EMBL/GenBank/DDBJ whole genome shotgun (WGS) entry which is preliminary data.</text>
</comment>
<evidence type="ECO:0000313" key="2">
    <source>
        <dbReference type="Proteomes" id="UP000271374"/>
    </source>
</evidence>
<gene>
    <name evidence="1" type="ORF">EKG37_13705</name>
</gene>
<accession>A0A3S0IBR1</accession>
<name>A0A3S0IBR1_9BACI</name>
<dbReference type="Proteomes" id="UP000271374">
    <property type="component" value="Unassembled WGS sequence"/>
</dbReference>
<protein>
    <submittedName>
        <fullName evidence="1">Uncharacterized protein</fullName>
    </submittedName>
</protein>
<sequence length="413" mass="45496">MAVMEAEAKGFPDLVIKEVPHPLGSASAEQAFQYGGNIAEAIAKSLTEPSSTTESKSHEKEFEPITFDMKMDNPLEFFDRVNEYFYNQKWSDGLPFIPPVPERVKEMLEHTSHSPYESLGEFPPAWANTTVEKVAVNAVMAGCRPNYFPVVLTAVQALLDKRFNLYAIQATTNPVTPLIVVNGPIAKELKMNSKANVFGQGNMANLTIGRAIRLCMLNIGGALPGEMDRATQGQPGKISFCIAENEEDNPWNAHHIEQGFSANESTVSVFGVAGTHNILEQTSTTAQNLLIMIAGSMTPLGINNMTIGGEVLLVFSPEHAKLIEKCGFSKKDVQKFLYDNARVPISQFPEETRKQLLFKRREKWFSNVPEYYSVPVVDYLEDIKILVAGGAGAHTTFMPSFGAASRTVTKLIE</sequence>
<evidence type="ECO:0000313" key="1">
    <source>
        <dbReference type="EMBL" id="RTR29954.1"/>
    </source>
</evidence>
<organism evidence="1 2">
    <name type="scientific">Bacillus yapensis</name>
    <dbReference type="NCBI Taxonomy" id="2492960"/>
    <lineage>
        <taxon>Bacteria</taxon>
        <taxon>Bacillati</taxon>
        <taxon>Bacillota</taxon>
        <taxon>Bacilli</taxon>
        <taxon>Bacillales</taxon>
        <taxon>Bacillaceae</taxon>
        <taxon>Bacillus</taxon>
    </lineage>
</organism>